<feature type="region of interest" description="Disordered" evidence="2">
    <location>
        <begin position="790"/>
        <end position="834"/>
    </location>
</feature>
<organism evidence="3 4">
    <name type="scientific">Phytophthora fragariaefolia</name>
    <dbReference type="NCBI Taxonomy" id="1490495"/>
    <lineage>
        <taxon>Eukaryota</taxon>
        <taxon>Sar</taxon>
        <taxon>Stramenopiles</taxon>
        <taxon>Oomycota</taxon>
        <taxon>Peronosporomycetes</taxon>
        <taxon>Peronosporales</taxon>
        <taxon>Peronosporaceae</taxon>
        <taxon>Phytophthora</taxon>
    </lineage>
</organism>
<gene>
    <name evidence="3" type="ORF">Pfra01_002663900</name>
</gene>
<dbReference type="OrthoDB" id="111316at2759"/>
<evidence type="ECO:0000313" key="3">
    <source>
        <dbReference type="EMBL" id="GMF61174.1"/>
    </source>
</evidence>
<feature type="region of interest" description="Disordered" evidence="2">
    <location>
        <begin position="324"/>
        <end position="352"/>
    </location>
</feature>
<protein>
    <submittedName>
        <fullName evidence="3">Unnamed protein product</fullName>
    </submittedName>
</protein>
<feature type="region of interest" description="Disordered" evidence="2">
    <location>
        <begin position="471"/>
        <end position="570"/>
    </location>
</feature>
<evidence type="ECO:0000256" key="1">
    <source>
        <dbReference type="SAM" id="Coils"/>
    </source>
</evidence>
<dbReference type="AlphaFoldDB" id="A0A9W7D6U4"/>
<feature type="region of interest" description="Disordered" evidence="2">
    <location>
        <begin position="405"/>
        <end position="430"/>
    </location>
</feature>
<keyword evidence="1" id="KW-0175">Coiled coil</keyword>
<feature type="compositionally biased region" description="Polar residues" evidence="2">
    <location>
        <begin position="26"/>
        <end position="41"/>
    </location>
</feature>
<feature type="region of interest" description="Disordered" evidence="2">
    <location>
        <begin position="113"/>
        <end position="166"/>
    </location>
</feature>
<feature type="compositionally biased region" description="Basic residues" evidence="2">
    <location>
        <begin position="510"/>
        <end position="522"/>
    </location>
</feature>
<comment type="caution">
    <text evidence="3">The sequence shown here is derived from an EMBL/GenBank/DDBJ whole genome shotgun (WGS) entry which is preliminary data.</text>
</comment>
<feature type="compositionally biased region" description="Low complexity" evidence="2">
    <location>
        <begin position="43"/>
        <end position="58"/>
    </location>
</feature>
<feature type="compositionally biased region" description="Low complexity" evidence="2">
    <location>
        <begin position="478"/>
        <end position="509"/>
    </location>
</feature>
<accession>A0A9W7D6U4</accession>
<dbReference type="EMBL" id="BSXT01005696">
    <property type="protein sequence ID" value="GMF61174.1"/>
    <property type="molecule type" value="Genomic_DNA"/>
</dbReference>
<keyword evidence="4" id="KW-1185">Reference proteome</keyword>
<feature type="compositionally biased region" description="Low complexity" evidence="2">
    <location>
        <begin position="150"/>
        <end position="165"/>
    </location>
</feature>
<feature type="coiled-coil region" evidence="1">
    <location>
        <begin position="175"/>
        <end position="250"/>
    </location>
</feature>
<feature type="region of interest" description="Disordered" evidence="2">
    <location>
        <begin position="1"/>
        <end position="58"/>
    </location>
</feature>
<reference evidence="3" key="1">
    <citation type="submission" date="2023-04" db="EMBL/GenBank/DDBJ databases">
        <title>Phytophthora fragariaefolia NBRC 109709.</title>
        <authorList>
            <person name="Ichikawa N."/>
            <person name="Sato H."/>
            <person name="Tonouchi N."/>
        </authorList>
    </citation>
    <scope>NUCLEOTIDE SEQUENCE</scope>
    <source>
        <strain evidence="3">NBRC 109709</strain>
    </source>
</reference>
<feature type="compositionally biased region" description="Polar residues" evidence="2">
    <location>
        <begin position="1"/>
        <end position="19"/>
    </location>
</feature>
<evidence type="ECO:0000256" key="2">
    <source>
        <dbReference type="SAM" id="MobiDB-lite"/>
    </source>
</evidence>
<feature type="compositionally biased region" description="Polar residues" evidence="2">
    <location>
        <begin position="123"/>
        <end position="132"/>
    </location>
</feature>
<evidence type="ECO:0000313" key="4">
    <source>
        <dbReference type="Proteomes" id="UP001165121"/>
    </source>
</evidence>
<dbReference type="Proteomes" id="UP001165121">
    <property type="component" value="Unassembled WGS sequence"/>
</dbReference>
<name>A0A9W7D6U4_9STRA</name>
<sequence length="876" mass="97370">MSVQGSTLNESSSGISDSVPSLIDPSGTSNDSAYATSFHTQTSRDSSSSSSLMSLGHSASTHMRPGLVMSVPAGGALAAAPDMGMFVTTTVIPARRTLPDQDDVDMAEVAIKQEKPEPAPSESGLTSEGLQQSSRSSRRDRSVRTRSSRASRSLRSGSRSSSASSGAAQVALNVMRQLKEQQAAFQTQLSQAQLDMRLEMQRELQNASFEVRAMKEELSRAQAEKAFAERAFAQAEAARVEAKRRALEEAERGPREAEWYPEVPAYSGPVEPVDYAAVHEDHLLRARSDVAEVATKLAKQQYEADREDLERRWKERLNAAEAKLQRAEAERASTAAERARRAEEADSEMKKPFDSVQQTIQIVLLEQERERAERELERDTALNRQKFLADQNRELRATLSQVQAVRATTTPHPATGIKAETSAVPQSTTLNQVSSGVINDGVAPGTDYVHSKNTTEVGTAQLCATVGTSLPKKETAGSSQGTKTVTTSKSSASKSESAAKSSASSVAKKNAAKKSASRRSSSRRGSEEDADPPSSDPDDSDSSSSDSSDDDSSSSDYSSSSSDDFDLDLTTSTTTKEGTTVWTYRPYINYNAVEKFSEDASVEDRVGWWERFIDMAAQGSWPDKMKIRQLRGRMSSSLRDWYAQLPKSTRHNWKKLSRRFKVMYCRTTGSYSERYYTMKVRSGETPRKFFYRLNAAAVKAGIEFQKSSKHRERHLRRFIKKLKDTQLKTALQGQKFKSISEVEHALRRHEDIWREEGYDTLPSRRDFRADNDPQGRFKARRPGRAFVAQVSEPDPDSEPERRVRFEEPDDEVKPAAQVALAKGRDKSVSEPVPAETQPVFKVENITKEIYRVLDAEGWQLWKDRTLEGELLGRPDL</sequence>
<feature type="compositionally biased region" description="Acidic residues" evidence="2">
    <location>
        <begin position="528"/>
        <end position="553"/>
    </location>
</feature>
<proteinExistence type="predicted"/>